<keyword evidence="3" id="KW-1185">Reference proteome</keyword>
<dbReference type="EMBL" id="JBEDUW010000001">
    <property type="protein sequence ID" value="KAK9949116.1"/>
    <property type="molecule type" value="Genomic_DNA"/>
</dbReference>
<evidence type="ECO:0000313" key="2">
    <source>
        <dbReference type="EMBL" id="KAK9949116.1"/>
    </source>
</evidence>
<sequence length="98" mass="10854">MNCVKKQKKASKSSKDFTPTALSGELVSSAGASIPPPPPPPPPDSPDQPFFHELPTGPTTPEQNQPPAAYRRTAAFRCHRHRCQPNQQRKWRLQSPSE</sequence>
<feature type="compositionally biased region" description="Basic residues" evidence="1">
    <location>
        <begin position="1"/>
        <end position="12"/>
    </location>
</feature>
<dbReference type="Proteomes" id="UP001457282">
    <property type="component" value="Unassembled WGS sequence"/>
</dbReference>
<feature type="region of interest" description="Disordered" evidence="1">
    <location>
        <begin position="1"/>
        <end position="72"/>
    </location>
</feature>
<dbReference type="AlphaFoldDB" id="A0AAW1YKE3"/>
<protein>
    <submittedName>
        <fullName evidence="2">Uncharacterized protein</fullName>
    </submittedName>
</protein>
<reference evidence="2 3" key="1">
    <citation type="journal article" date="2023" name="G3 (Bethesda)">
        <title>A chromosome-length genome assembly and annotation of blackberry (Rubus argutus, cv. 'Hillquist').</title>
        <authorList>
            <person name="Bruna T."/>
            <person name="Aryal R."/>
            <person name="Dudchenko O."/>
            <person name="Sargent D.J."/>
            <person name="Mead D."/>
            <person name="Buti M."/>
            <person name="Cavallini A."/>
            <person name="Hytonen T."/>
            <person name="Andres J."/>
            <person name="Pham M."/>
            <person name="Weisz D."/>
            <person name="Mascagni F."/>
            <person name="Usai G."/>
            <person name="Natali L."/>
            <person name="Bassil N."/>
            <person name="Fernandez G.E."/>
            <person name="Lomsadze A."/>
            <person name="Armour M."/>
            <person name="Olukolu B."/>
            <person name="Poorten T."/>
            <person name="Britton C."/>
            <person name="Davik J."/>
            <person name="Ashrafi H."/>
            <person name="Aiden E.L."/>
            <person name="Borodovsky M."/>
            <person name="Worthington M."/>
        </authorList>
    </citation>
    <scope>NUCLEOTIDE SEQUENCE [LARGE SCALE GENOMIC DNA]</scope>
    <source>
        <strain evidence="2">PI 553951</strain>
    </source>
</reference>
<evidence type="ECO:0000313" key="3">
    <source>
        <dbReference type="Proteomes" id="UP001457282"/>
    </source>
</evidence>
<feature type="compositionally biased region" description="Pro residues" evidence="1">
    <location>
        <begin position="34"/>
        <end position="46"/>
    </location>
</feature>
<gene>
    <name evidence="2" type="ORF">M0R45_004656</name>
</gene>
<proteinExistence type="predicted"/>
<name>A0AAW1YKE3_RUBAR</name>
<organism evidence="2 3">
    <name type="scientific">Rubus argutus</name>
    <name type="common">Southern blackberry</name>
    <dbReference type="NCBI Taxonomy" id="59490"/>
    <lineage>
        <taxon>Eukaryota</taxon>
        <taxon>Viridiplantae</taxon>
        <taxon>Streptophyta</taxon>
        <taxon>Embryophyta</taxon>
        <taxon>Tracheophyta</taxon>
        <taxon>Spermatophyta</taxon>
        <taxon>Magnoliopsida</taxon>
        <taxon>eudicotyledons</taxon>
        <taxon>Gunneridae</taxon>
        <taxon>Pentapetalae</taxon>
        <taxon>rosids</taxon>
        <taxon>fabids</taxon>
        <taxon>Rosales</taxon>
        <taxon>Rosaceae</taxon>
        <taxon>Rosoideae</taxon>
        <taxon>Rosoideae incertae sedis</taxon>
        <taxon>Rubus</taxon>
    </lineage>
</organism>
<feature type="compositionally biased region" description="Polar residues" evidence="1">
    <location>
        <begin position="57"/>
        <end position="66"/>
    </location>
</feature>
<evidence type="ECO:0000256" key="1">
    <source>
        <dbReference type="SAM" id="MobiDB-lite"/>
    </source>
</evidence>
<accession>A0AAW1YKE3</accession>
<comment type="caution">
    <text evidence="2">The sequence shown here is derived from an EMBL/GenBank/DDBJ whole genome shotgun (WGS) entry which is preliminary data.</text>
</comment>